<gene>
    <name evidence="1" type="ORF">KDL01_41055</name>
</gene>
<dbReference type="Proteomes" id="UP000675781">
    <property type="component" value="Unassembled WGS sequence"/>
</dbReference>
<evidence type="ECO:0000313" key="1">
    <source>
        <dbReference type="EMBL" id="MBR7839711.1"/>
    </source>
</evidence>
<dbReference type="AlphaFoldDB" id="A0A941IWN4"/>
<name>A0A941IWN4_9ACTN</name>
<dbReference type="RefSeq" id="WP_212534129.1">
    <property type="nucleotide sequence ID" value="NZ_JAGSOG010000564.1"/>
</dbReference>
<protein>
    <submittedName>
        <fullName evidence="1">Uncharacterized protein</fullName>
    </submittedName>
</protein>
<evidence type="ECO:0000313" key="2">
    <source>
        <dbReference type="Proteomes" id="UP000675781"/>
    </source>
</evidence>
<accession>A0A941IWN4</accession>
<organism evidence="1 2">
    <name type="scientific">Actinospica durhamensis</name>
    <dbReference type="NCBI Taxonomy" id="1508375"/>
    <lineage>
        <taxon>Bacteria</taxon>
        <taxon>Bacillati</taxon>
        <taxon>Actinomycetota</taxon>
        <taxon>Actinomycetes</taxon>
        <taxon>Catenulisporales</taxon>
        <taxon>Actinospicaceae</taxon>
        <taxon>Actinospica</taxon>
    </lineage>
</organism>
<keyword evidence="2" id="KW-1185">Reference proteome</keyword>
<reference evidence="1" key="1">
    <citation type="submission" date="2021-04" db="EMBL/GenBank/DDBJ databases">
        <title>Genome based classification of Actinospica acidithermotolerans sp. nov., an actinobacterium isolated from an Indonesian hot spring.</title>
        <authorList>
            <person name="Kusuma A.B."/>
            <person name="Putra K.E."/>
            <person name="Nafisah S."/>
            <person name="Loh J."/>
            <person name="Nouioui I."/>
            <person name="Goodfellow M."/>
        </authorList>
    </citation>
    <scope>NUCLEOTIDE SEQUENCE</scope>
    <source>
        <strain evidence="1">CSCA 57</strain>
    </source>
</reference>
<dbReference type="EMBL" id="JAGSOG010000564">
    <property type="protein sequence ID" value="MBR7839711.1"/>
    <property type="molecule type" value="Genomic_DNA"/>
</dbReference>
<comment type="caution">
    <text evidence="1">The sequence shown here is derived from an EMBL/GenBank/DDBJ whole genome shotgun (WGS) entry which is preliminary data.</text>
</comment>
<proteinExistence type="predicted"/>
<sequence>MTVIDGQWALVLSGATGEHDSHLPGTRDSAVAFLCPLDKSVIEEEESSGWGRWRDLWGPWCNLPLPPLTKSASD</sequence>